<dbReference type="SMART" id="SM00382">
    <property type="entry name" value="AAA"/>
    <property type="match status" value="1"/>
</dbReference>
<evidence type="ECO:0000256" key="3">
    <source>
        <dbReference type="ARBA" id="ARBA00022840"/>
    </source>
</evidence>
<dbReference type="PROSITE" id="PS00211">
    <property type="entry name" value="ABC_TRANSPORTER_1"/>
    <property type="match status" value="1"/>
</dbReference>
<dbReference type="GO" id="GO:0022857">
    <property type="term" value="F:transmembrane transporter activity"/>
    <property type="evidence" value="ECO:0007669"/>
    <property type="project" value="TreeGrafter"/>
</dbReference>
<dbReference type="AlphaFoldDB" id="A0A1G5S673"/>
<keyword evidence="7" id="KW-1185">Reference proteome</keyword>
<dbReference type="Pfam" id="PF00005">
    <property type="entry name" value="ABC_tran"/>
    <property type="match status" value="1"/>
</dbReference>
<name>A0A1G5S673_9FIRM</name>
<feature type="domain" description="ABC transporter" evidence="5">
    <location>
        <begin position="36"/>
        <end position="268"/>
    </location>
</feature>
<keyword evidence="3 6" id="KW-0067">ATP-binding</keyword>
<dbReference type="GO" id="GO:0005886">
    <property type="term" value="C:plasma membrane"/>
    <property type="evidence" value="ECO:0007669"/>
    <property type="project" value="TreeGrafter"/>
</dbReference>
<dbReference type="FunFam" id="3.40.50.300:FF:000032">
    <property type="entry name" value="Export ABC transporter ATP-binding protein"/>
    <property type="match status" value="1"/>
</dbReference>
<dbReference type="InterPro" id="IPR015854">
    <property type="entry name" value="ABC_transpr_LolD-like"/>
</dbReference>
<dbReference type="PANTHER" id="PTHR24220">
    <property type="entry name" value="IMPORT ATP-BINDING PROTEIN"/>
    <property type="match status" value="1"/>
</dbReference>
<dbReference type="InterPro" id="IPR003439">
    <property type="entry name" value="ABC_transporter-like_ATP-bd"/>
</dbReference>
<protein>
    <submittedName>
        <fullName evidence="6">Putative ABC transport system ATP-binding protein</fullName>
    </submittedName>
</protein>
<feature type="region of interest" description="Disordered" evidence="4">
    <location>
        <begin position="1"/>
        <end position="33"/>
    </location>
</feature>
<dbReference type="PANTHER" id="PTHR24220:SF86">
    <property type="entry name" value="ABC TRANSPORTER ABCH.1"/>
    <property type="match status" value="1"/>
</dbReference>
<dbReference type="STRING" id="1120920.SAMN03080599_03089"/>
<dbReference type="Proteomes" id="UP000199208">
    <property type="component" value="Unassembled WGS sequence"/>
</dbReference>
<evidence type="ECO:0000256" key="2">
    <source>
        <dbReference type="ARBA" id="ARBA00022741"/>
    </source>
</evidence>
<dbReference type="Gene3D" id="3.40.50.300">
    <property type="entry name" value="P-loop containing nucleotide triphosphate hydrolases"/>
    <property type="match status" value="1"/>
</dbReference>
<evidence type="ECO:0000259" key="5">
    <source>
        <dbReference type="PROSITE" id="PS50893"/>
    </source>
</evidence>
<accession>A0A1G5S673</accession>
<sequence length="269" mass="29358">MKAFGMDFGSASGSRGSRDSMGSGSTGDPASEKPIISLKDITKVYKMGKQSLKVLDGVSFEVEKGDFIAILGPSGSGKSTLMNIMGCIDIATEGEYVLDGKNIKARNEDELAVIRNQKIGFIFQKFNLLMKYTALHNTEIPLILRGVSRKEARERAMSMLAAVGLEDRVDHKPTELSGGQQQRVAIARALVGAPDLLLADEPTGNLDSKSGQEIMALFEQLHKDGHTIVLITHDLNVARRAKRILHVRDGKILEDERVGENVPSEERVQ</sequence>
<dbReference type="InterPro" id="IPR003593">
    <property type="entry name" value="AAA+_ATPase"/>
</dbReference>
<dbReference type="PROSITE" id="PS50893">
    <property type="entry name" value="ABC_TRANSPORTER_2"/>
    <property type="match status" value="1"/>
</dbReference>
<dbReference type="GO" id="GO:0098796">
    <property type="term" value="C:membrane protein complex"/>
    <property type="evidence" value="ECO:0007669"/>
    <property type="project" value="UniProtKB-ARBA"/>
</dbReference>
<proteinExistence type="predicted"/>
<keyword evidence="1" id="KW-0813">Transport</keyword>
<dbReference type="GO" id="GO:0016887">
    <property type="term" value="F:ATP hydrolysis activity"/>
    <property type="evidence" value="ECO:0007669"/>
    <property type="project" value="InterPro"/>
</dbReference>
<organism evidence="6 7">
    <name type="scientific">Acidaminobacter hydrogenoformans DSM 2784</name>
    <dbReference type="NCBI Taxonomy" id="1120920"/>
    <lineage>
        <taxon>Bacteria</taxon>
        <taxon>Bacillati</taxon>
        <taxon>Bacillota</taxon>
        <taxon>Clostridia</taxon>
        <taxon>Peptostreptococcales</taxon>
        <taxon>Acidaminobacteraceae</taxon>
        <taxon>Acidaminobacter</taxon>
    </lineage>
</organism>
<evidence type="ECO:0000313" key="6">
    <source>
        <dbReference type="EMBL" id="SCZ81844.1"/>
    </source>
</evidence>
<dbReference type="GO" id="GO:0005524">
    <property type="term" value="F:ATP binding"/>
    <property type="evidence" value="ECO:0007669"/>
    <property type="project" value="UniProtKB-KW"/>
</dbReference>
<dbReference type="InterPro" id="IPR027417">
    <property type="entry name" value="P-loop_NTPase"/>
</dbReference>
<feature type="compositionally biased region" description="Low complexity" evidence="4">
    <location>
        <begin position="9"/>
        <end position="27"/>
    </location>
</feature>
<dbReference type="CDD" id="cd03255">
    <property type="entry name" value="ABC_MJ0796_LolCDE_FtsE"/>
    <property type="match status" value="1"/>
</dbReference>
<dbReference type="InterPro" id="IPR017871">
    <property type="entry name" value="ABC_transporter-like_CS"/>
</dbReference>
<dbReference type="SUPFAM" id="SSF52540">
    <property type="entry name" value="P-loop containing nucleoside triphosphate hydrolases"/>
    <property type="match status" value="1"/>
</dbReference>
<evidence type="ECO:0000313" key="7">
    <source>
        <dbReference type="Proteomes" id="UP000199208"/>
    </source>
</evidence>
<dbReference type="InterPro" id="IPR017911">
    <property type="entry name" value="MacB-like_ATP-bd"/>
</dbReference>
<evidence type="ECO:0000256" key="1">
    <source>
        <dbReference type="ARBA" id="ARBA00022448"/>
    </source>
</evidence>
<dbReference type="EMBL" id="FMWL01000024">
    <property type="protein sequence ID" value="SCZ81844.1"/>
    <property type="molecule type" value="Genomic_DNA"/>
</dbReference>
<reference evidence="6 7" key="1">
    <citation type="submission" date="2016-10" db="EMBL/GenBank/DDBJ databases">
        <authorList>
            <person name="de Groot N.N."/>
        </authorList>
    </citation>
    <scope>NUCLEOTIDE SEQUENCE [LARGE SCALE GENOMIC DNA]</scope>
    <source>
        <strain evidence="6 7">DSM 2784</strain>
    </source>
</reference>
<gene>
    <name evidence="6" type="ORF">SAMN03080599_03089</name>
</gene>
<keyword evidence="2" id="KW-0547">Nucleotide-binding</keyword>
<evidence type="ECO:0000256" key="4">
    <source>
        <dbReference type="SAM" id="MobiDB-lite"/>
    </source>
</evidence>